<dbReference type="AlphaFoldDB" id="A0AAN6Y135"/>
<evidence type="ECO:0000256" key="2">
    <source>
        <dbReference type="ARBA" id="ARBA00022741"/>
    </source>
</evidence>
<keyword evidence="4" id="KW-0807">Transducer</keyword>
<reference evidence="7" key="2">
    <citation type="submission" date="2023-05" db="EMBL/GenBank/DDBJ databases">
        <authorList>
            <consortium name="Lawrence Berkeley National Laboratory"/>
            <person name="Steindorff A."/>
            <person name="Hensen N."/>
            <person name="Bonometti L."/>
            <person name="Westerberg I."/>
            <person name="Brannstrom I.O."/>
            <person name="Guillou S."/>
            <person name="Cros-Aarteil S."/>
            <person name="Calhoun S."/>
            <person name="Haridas S."/>
            <person name="Kuo A."/>
            <person name="Mondo S."/>
            <person name="Pangilinan J."/>
            <person name="Riley R."/>
            <person name="Labutti K."/>
            <person name="Andreopoulos B."/>
            <person name="Lipzen A."/>
            <person name="Chen C."/>
            <person name="Yanf M."/>
            <person name="Daum C."/>
            <person name="Ng V."/>
            <person name="Clum A."/>
            <person name="Ohm R."/>
            <person name="Martin F."/>
            <person name="Silar P."/>
            <person name="Natvig D."/>
            <person name="Lalanne C."/>
            <person name="Gautier V."/>
            <person name="Ament-Velasquez S.L."/>
            <person name="Kruys A."/>
            <person name="Hutchinson M.I."/>
            <person name="Powell A.J."/>
            <person name="Barry K."/>
            <person name="Miller A.N."/>
            <person name="Grigoriev I.V."/>
            <person name="Debuchy R."/>
            <person name="Gladieux P."/>
            <person name="Thoren M.H."/>
            <person name="Johannesson H."/>
        </authorList>
    </citation>
    <scope>NUCLEOTIDE SEQUENCE</scope>
    <source>
        <strain evidence="7">PSN293</strain>
    </source>
</reference>
<feature type="region of interest" description="Disordered" evidence="6">
    <location>
        <begin position="285"/>
        <end position="304"/>
    </location>
</feature>
<dbReference type="GO" id="GO:0046872">
    <property type="term" value="F:metal ion binding"/>
    <property type="evidence" value="ECO:0007669"/>
    <property type="project" value="UniProtKB-KW"/>
</dbReference>
<evidence type="ECO:0000313" key="8">
    <source>
        <dbReference type="Proteomes" id="UP001301769"/>
    </source>
</evidence>
<feature type="region of interest" description="Disordered" evidence="6">
    <location>
        <begin position="150"/>
        <end position="176"/>
    </location>
</feature>
<comment type="caution">
    <text evidence="7">The sequence shown here is derived from an EMBL/GenBank/DDBJ whole genome shotgun (WGS) entry which is preliminary data.</text>
</comment>
<evidence type="ECO:0000256" key="4">
    <source>
        <dbReference type="ARBA" id="ARBA00023224"/>
    </source>
</evidence>
<name>A0AAN6Y135_9PEZI</name>
<dbReference type="GO" id="GO:0005525">
    <property type="term" value="F:GTP binding"/>
    <property type="evidence" value="ECO:0007669"/>
    <property type="project" value="UniProtKB-KW"/>
</dbReference>
<dbReference type="SMART" id="SM00275">
    <property type="entry name" value="G_alpha"/>
    <property type="match status" value="1"/>
</dbReference>
<dbReference type="GO" id="GO:0003924">
    <property type="term" value="F:GTPase activity"/>
    <property type="evidence" value="ECO:0007669"/>
    <property type="project" value="InterPro"/>
</dbReference>
<dbReference type="GO" id="GO:0031683">
    <property type="term" value="F:G-protein beta/gamma-subunit complex binding"/>
    <property type="evidence" value="ECO:0007669"/>
    <property type="project" value="InterPro"/>
</dbReference>
<dbReference type="GO" id="GO:0005834">
    <property type="term" value="C:heterotrimeric G-protein complex"/>
    <property type="evidence" value="ECO:0007669"/>
    <property type="project" value="TreeGrafter"/>
</dbReference>
<sequence length="698" mass="77873">MAALTTTTTTTTTSTTTILEMTMTLTPARSAETNRRLVTIARISDDINTTIVSLRHMRQYGNLHGQQSSTLSSVSRMATSLSCIRKNLERIRGYLMDDETIVCAQFNRDLDVCATTGRAFADKLCPIVAASAPPPPPRVRLGNVTVVSAGKEASHDSDSDQESLKGVRRSGDDKRPKREITLSIETEEREGGISGVLSRFQPFADHLSAGLGVLLKASGYKALLDQELLLDSYASREVFGEIKHDGLELATHFNGDHSPSVTARLKSGLYTLGSLLLPAPAKPTTVLKKAQPEQSSEKLARRQSISRSSTWPILKQLDKDERSAAREAREARKRSQLIDKQIEADLGNRNRQCVILTNGSNASMSLLMDRFMAKSTGYSTHGTSGMEPTSRAMYINTIRRQVLIELKEMVSAAIWYAGYVWTEDELQHLTSVHEKIPSPKSQAGQEEALDVSVLQELIEPIEKLWASEQFREACKKHVGYRNGRLEAHNRIVMDAFRRVSSPNYMPAPADYHMFYLNDKRSLFRGTFDFNALSVTWIDFTRLTCCSPLLPRKRSIVLYDATAYVKIFDLAMYDLDENGSNAIKEELALLAAMAESKSYHPKMSIIAVFSNLAMFKEKLAKKPLSRKEFPDYMGEDGNEAQTLAFLVEKFKCQRGKRQMYVHVGEPEEPETTNFILGAIKDTKLNSVLDDAGVIRMGTK</sequence>
<dbReference type="Gene3D" id="1.10.400.10">
    <property type="entry name" value="GI Alpha 1, domain 2-like"/>
    <property type="match status" value="1"/>
</dbReference>
<organism evidence="7 8">
    <name type="scientific">Rhypophila decipiens</name>
    <dbReference type="NCBI Taxonomy" id="261697"/>
    <lineage>
        <taxon>Eukaryota</taxon>
        <taxon>Fungi</taxon>
        <taxon>Dikarya</taxon>
        <taxon>Ascomycota</taxon>
        <taxon>Pezizomycotina</taxon>
        <taxon>Sordariomycetes</taxon>
        <taxon>Sordariomycetidae</taxon>
        <taxon>Sordariales</taxon>
        <taxon>Naviculisporaceae</taxon>
        <taxon>Rhypophila</taxon>
    </lineage>
</organism>
<evidence type="ECO:0000256" key="3">
    <source>
        <dbReference type="ARBA" id="ARBA00023134"/>
    </source>
</evidence>
<feature type="binding site" evidence="5">
    <location>
        <position position="365"/>
    </location>
    <ligand>
        <name>Mg(2+)</name>
        <dbReference type="ChEBI" id="CHEBI:18420"/>
    </ligand>
</feature>
<dbReference type="Proteomes" id="UP001301769">
    <property type="component" value="Unassembled WGS sequence"/>
</dbReference>
<feature type="compositionally biased region" description="Basic and acidic residues" evidence="6">
    <location>
        <begin position="152"/>
        <end position="176"/>
    </location>
</feature>
<dbReference type="EMBL" id="MU858173">
    <property type="protein sequence ID" value="KAK4210494.1"/>
    <property type="molecule type" value="Genomic_DNA"/>
</dbReference>
<keyword evidence="8" id="KW-1185">Reference proteome</keyword>
<gene>
    <name evidence="7" type="ORF">QBC37DRAFT_31092</name>
</gene>
<dbReference type="GO" id="GO:0007188">
    <property type="term" value="P:adenylate cyclase-modulating G protein-coupled receptor signaling pathway"/>
    <property type="evidence" value="ECO:0007669"/>
    <property type="project" value="TreeGrafter"/>
</dbReference>
<dbReference type="InterPro" id="IPR027417">
    <property type="entry name" value="P-loop_NTPase"/>
</dbReference>
<dbReference type="GO" id="GO:0005737">
    <property type="term" value="C:cytoplasm"/>
    <property type="evidence" value="ECO:0007669"/>
    <property type="project" value="TreeGrafter"/>
</dbReference>
<dbReference type="Pfam" id="PF00503">
    <property type="entry name" value="G-alpha"/>
    <property type="match status" value="1"/>
</dbReference>
<dbReference type="PROSITE" id="PS51882">
    <property type="entry name" value="G_ALPHA"/>
    <property type="match status" value="1"/>
</dbReference>
<dbReference type="InterPro" id="IPR011025">
    <property type="entry name" value="GproteinA_insert"/>
</dbReference>
<evidence type="ECO:0000256" key="6">
    <source>
        <dbReference type="SAM" id="MobiDB-lite"/>
    </source>
</evidence>
<evidence type="ECO:0000256" key="1">
    <source>
        <dbReference type="ARBA" id="ARBA00022723"/>
    </source>
</evidence>
<keyword evidence="2" id="KW-0547">Nucleotide-binding</keyword>
<keyword evidence="1 5" id="KW-0479">Metal-binding</keyword>
<reference evidence="7" key="1">
    <citation type="journal article" date="2023" name="Mol. Phylogenet. Evol.">
        <title>Genome-scale phylogeny and comparative genomics of the fungal order Sordariales.</title>
        <authorList>
            <person name="Hensen N."/>
            <person name="Bonometti L."/>
            <person name="Westerberg I."/>
            <person name="Brannstrom I.O."/>
            <person name="Guillou S."/>
            <person name="Cros-Aarteil S."/>
            <person name="Calhoun S."/>
            <person name="Haridas S."/>
            <person name="Kuo A."/>
            <person name="Mondo S."/>
            <person name="Pangilinan J."/>
            <person name="Riley R."/>
            <person name="LaButti K."/>
            <person name="Andreopoulos B."/>
            <person name="Lipzen A."/>
            <person name="Chen C."/>
            <person name="Yan M."/>
            <person name="Daum C."/>
            <person name="Ng V."/>
            <person name="Clum A."/>
            <person name="Steindorff A."/>
            <person name="Ohm R.A."/>
            <person name="Martin F."/>
            <person name="Silar P."/>
            <person name="Natvig D.O."/>
            <person name="Lalanne C."/>
            <person name="Gautier V."/>
            <person name="Ament-Velasquez S.L."/>
            <person name="Kruys A."/>
            <person name="Hutchinson M.I."/>
            <person name="Powell A.J."/>
            <person name="Barry K."/>
            <person name="Miller A.N."/>
            <person name="Grigoriev I.V."/>
            <person name="Debuchy R."/>
            <person name="Gladieux P."/>
            <person name="Hiltunen Thoren M."/>
            <person name="Johannesson H."/>
        </authorList>
    </citation>
    <scope>NUCLEOTIDE SEQUENCE</scope>
    <source>
        <strain evidence="7">PSN293</strain>
    </source>
</reference>
<evidence type="ECO:0000256" key="5">
    <source>
        <dbReference type="PIRSR" id="PIRSR601019-2"/>
    </source>
</evidence>
<protein>
    <submittedName>
        <fullName evidence="7">G-protein alpha subunit-domain-containing protein</fullName>
    </submittedName>
</protein>
<dbReference type="InterPro" id="IPR001019">
    <property type="entry name" value="Gprotein_alpha_su"/>
</dbReference>
<dbReference type="GO" id="GO:0001664">
    <property type="term" value="F:G protein-coupled receptor binding"/>
    <property type="evidence" value="ECO:0007669"/>
    <property type="project" value="TreeGrafter"/>
</dbReference>
<proteinExistence type="predicted"/>
<accession>A0AAN6Y135</accession>
<dbReference type="PANTHER" id="PTHR10218">
    <property type="entry name" value="GTP-BINDING PROTEIN ALPHA SUBUNIT"/>
    <property type="match status" value="1"/>
</dbReference>
<keyword evidence="5" id="KW-0460">Magnesium</keyword>
<dbReference type="Gene3D" id="3.40.50.300">
    <property type="entry name" value="P-loop containing nucleotide triphosphate hydrolases"/>
    <property type="match status" value="1"/>
</dbReference>
<keyword evidence="3" id="KW-0342">GTP-binding</keyword>
<evidence type="ECO:0000313" key="7">
    <source>
        <dbReference type="EMBL" id="KAK4210494.1"/>
    </source>
</evidence>
<dbReference type="PANTHER" id="PTHR10218:SF302">
    <property type="entry name" value="GUANINE NUCLEOTIDE-BINDING PROTEIN ALPHA-5 SUBUNIT"/>
    <property type="match status" value="1"/>
</dbReference>